<dbReference type="EMBL" id="BPQB01000005">
    <property type="protein sequence ID" value="GJE86989.1"/>
    <property type="molecule type" value="Genomic_DNA"/>
</dbReference>
<keyword evidence="4" id="KW-1185">Reference proteome</keyword>
<protein>
    <submittedName>
        <fullName evidence="3">Uncharacterized protein</fullName>
    </submittedName>
</protein>
<dbReference type="Proteomes" id="UP000703269">
    <property type="component" value="Unassembled WGS sequence"/>
</dbReference>
<evidence type="ECO:0000313" key="3">
    <source>
        <dbReference type="EMBL" id="GJE86989.1"/>
    </source>
</evidence>
<name>A0A9P3G3K5_9APHY</name>
<comment type="caution">
    <text evidence="3">The sequence shown here is derived from an EMBL/GenBank/DDBJ whole genome shotgun (WGS) entry which is preliminary data.</text>
</comment>
<accession>A0A9P3G3K5</accession>
<feature type="transmembrane region" description="Helical" evidence="2">
    <location>
        <begin position="33"/>
        <end position="57"/>
    </location>
</feature>
<sequence>MAESADAAGSATAAPAATSGPQIPLAVRLYRRIVASMLAATFAFTFISSIGAVILVYRTTVALPFTLAFVAVWESYQAGTLATLPKIGLSESVVAFLRASATGAVLIGLLLGAVLSALLGVATLFESPRWRTRVRDRIERARARQLGQRTDQPLVVKVAWNTVATAAQLSLGIFTLRQWYEPGARDSVLADPWRAIACSTLGLVFSDALLDKWVWSKYRTPGAEQREDPDVSGKDAGGTDQSPTTTTLLELKV</sequence>
<keyword evidence="2" id="KW-0812">Transmembrane</keyword>
<proteinExistence type="predicted"/>
<gene>
    <name evidence="3" type="ORF">PsYK624_030720</name>
</gene>
<feature type="transmembrane region" description="Helical" evidence="2">
    <location>
        <begin position="104"/>
        <end position="125"/>
    </location>
</feature>
<keyword evidence="2" id="KW-1133">Transmembrane helix</keyword>
<evidence type="ECO:0000256" key="1">
    <source>
        <dbReference type="SAM" id="MobiDB-lite"/>
    </source>
</evidence>
<feature type="compositionally biased region" description="Basic and acidic residues" evidence="1">
    <location>
        <begin position="224"/>
        <end position="233"/>
    </location>
</feature>
<reference evidence="3 4" key="1">
    <citation type="submission" date="2021-08" db="EMBL/GenBank/DDBJ databases">
        <title>Draft Genome Sequence of Phanerochaete sordida strain YK-624.</title>
        <authorList>
            <person name="Mori T."/>
            <person name="Dohra H."/>
            <person name="Suzuki T."/>
            <person name="Kawagishi H."/>
            <person name="Hirai H."/>
        </authorList>
    </citation>
    <scope>NUCLEOTIDE SEQUENCE [LARGE SCALE GENOMIC DNA]</scope>
    <source>
        <strain evidence="3 4">YK-624</strain>
    </source>
</reference>
<organism evidence="3 4">
    <name type="scientific">Phanerochaete sordida</name>
    <dbReference type="NCBI Taxonomy" id="48140"/>
    <lineage>
        <taxon>Eukaryota</taxon>
        <taxon>Fungi</taxon>
        <taxon>Dikarya</taxon>
        <taxon>Basidiomycota</taxon>
        <taxon>Agaricomycotina</taxon>
        <taxon>Agaricomycetes</taxon>
        <taxon>Polyporales</taxon>
        <taxon>Phanerochaetaceae</taxon>
        <taxon>Phanerochaete</taxon>
    </lineage>
</organism>
<evidence type="ECO:0000313" key="4">
    <source>
        <dbReference type="Proteomes" id="UP000703269"/>
    </source>
</evidence>
<keyword evidence="2" id="KW-0472">Membrane</keyword>
<dbReference type="OrthoDB" id="10517156at2759"/>
<feature type="region of interest" description="Disordered" evidence="1">
    <location>
        <begin position="221"/>
        <end position="247"/>
    </location>
</feature>
<dbReference type="AlphaFoldDB" id="A0A9P3G3K5"/>
<evidence type="ECO:0000256" key="2">
    <source>
        <dbReference type="SAM" id="Phobius"/>
    </source>
</evidence>